<organism evidence="2 3">
    <name type="scientific">Wuchereria bancrofti</name>
    <dbReference type="NCBI Taxonomy" id="6293"/>
    <lineage>
        <taxon>Eukaryota</taxon>
        <taxon>Metazoa</taxon>
        <taxon>Ecdysozoa</taxon>
        <taxon>Nematoda</taxon>
        <taxon>Chromadorea</taxon>
        <taxon>Rhabditida</taxon>
        <taxon>Spirurina</taxon>
        <taxon>Spiruromorpha</taxon>
        <taxon>Filarioidea</taxon>
        <taxon>Onchocercidae</taxon>
        <taxon>Wuchereria</taxon>
    </lineage>
</organism>
<gene>
    <name evidence="2" type="ORF">WUBG_05134</name>
</gene>
<feature type="region of interest" description="Disordered" evidence="1">
    <location>
        <begin position="1"/>
        <end position="21"/>
    </location>
</feature>
<sequence>MSTGDSNGNGNGNGDGDNNDVNDEQALIEKLVYVRIYVYVRQCRKWPIPSQFMLGLVNKVEARAQNPLSHAFVPNRRHITTARTAPAASLAIRSDFGDGLLFSVRSAILRSITFSARYSPPLRKLSTLQLPVQPTVSEKPQDKLEKLI</sequence>
<proteinExistence type="predicted"/>
<evidence type="ECO:0000313" key="3">
    <source>
        <dbReference type="Proteomes" id="UP000004810"/>
    </source>
</evidence>
<accession>J9EN60</accession>
<protein>
    <submittedName>
        <fullName evidence="2">Uncharacterized protein</fullName>
    </submittedName>
</protein>
<dbReference type="EMBL" id="ADBV01001901">
    <property type="protein sequence ID" value="EJW83956.1"/>
    <property type="molecule type" value="Genomic_DNA"/>
</dbReference>
<comment type="caution">
    <text evidence="2">The sequence shown here is derived from an EMBL/GenBank/DDBJ whole genome shotgun (WGS) entry which is preliminary data.</text>
</comment>
<evidence type="ECO:0000313" key="2">
    <source>
        <dbReference type="EMBL" id="EJW83956.1"/>
    </source>
</evidence>
<reference evidence="3" key="1">
    <citation type="submission" date="2012-08" db="EMBL/GenBank/DDBJ databases">
        <title>The Genome Sequence of Wuchereria bancrofti.</title>
        <authorList>
            <person name="Nutman T.B."/>
            <person name="Fink D.L."/>
            <person name="Russ C."/>
            <person name="Young S."/>
            <person name="Zeng Q."/>
            <person name="Koehrsen M."/>
            <person name="Alvarado L."/>
            <person name="Berlin A."/>
            <person name="Chapman S.B."/>
            <person name="Chen Z."/>
            <person name="Freedman E."/>
            <person name="Gellesch M."/>
            <person name="Goldberg J."/>
            <person name="Griggs A."/>
            <person name="Gujja S."/>
            <person name="Heilman E.R."/>
            <person name="Heiman D."/>
            <person name="Hepburn T."/>
            <person name="Howarth C."/>
            <person name="Jen D."/>
            <person name="Larson L."/>
            <person name="Lewis B."/>
            <person name="Mehta T."/>
            <person name="Park D."/>
            <person name="Pearson M."/>
            <person name="Roberts A."/>
            <person name="Saif S."/>
            <person name="Shea T."/>
            <person name="Shenoy N."/>
            <person name="Sisk P."/>
            <person name="Stolte C."/>
            <person name="Sykes S."/>
            <person name="Walk T."/>
            <person name="White J."/>
            <person name="Yandava C."/>
            <person name="Haas B."/>
            <person name="Henn M.R."/>
            <person name="Nusbaum C."/>
            <person name="Birren B."/>
        </authorList>
    </citation>
    <scope>NUCLEOTIDE SEQUENCE [LARGE SCALE GENOMIC DNA]</scope>
    <source>
        <strain evidence="3">NA</strain>
    </source>
</reference>
<evidence type="ECO:0000256" key="1">
    <source>
        <dbReference type="SAM" id="MobiDB-lite"/>
    </source>
</evidence>
<name>J9EN60_WUCBA</name>
<dbReference type="AlphaFoldDB" id="J9EN60"/>
<dbReference type="Proteomes" id="UP000004810">
    <property type="component" value="Unassembled WGS sequence"/>
</dbReference>